<dbReference type="EMBL" id="CCKQ01016094">
    <property type="protein sequence ID" value="CDW87965.1"/>
    <property type="molecule type" value="Genomic_DNA"/>
</dbReference>
<feature type="domain" description="Pre-mRNA-splicing factor SYF1 central HAT repeats" evidence="8">
    <location>
        <begin position="340"/>
        <end position="416"/>
    </location>
</feature>
<dbReference type="Pfam" id="PF23231">
    <property type="entry name" value="HAT_Syf1_CNRKL1_C"/>
    <property type="match status" value="1"/>
</dbReference>
<dbReference type="InterPro" id="IPR003107">
    <property type="entry name" value="HAT"/>
</dbReference>
<dbReference type="Pfam" id="PF23220">
    <property type="entry name" value="HAT_Syf1_M"/>
    <property type="match status" value="2"/>
</dbReference>
<dbReference type="SMART" id="SM00386">
    <property type="entry name" value="HAT"/>
    <property type="match status" value="11"/>
</dbReference>
<evidence type="ECO:0000313" key="11">
    <source>
        <dbReference type="EMBL" id="CDW87965.1"/>
    </source>
</evidence>
<dbReference type="GO" id="GO:0000974">
    <property type="term" value="C:Prp19 complex"/>
    <property type="evidence" value="ECO:0007669"/>
    <property type="project" value="TreeGrafter"/>
</dbReference>
<dbReference type="InterPro" id="IPR055433">
    <property type="entry name" value="HAT_Syf1-like_N"/>
</dbReference>
<dbReference type="FunCoup" id="A0A078AZX5">
    <property type="interactions" value="419"/>
</dbReference>
<feature type="domain" description="Pre-mRNA-splicing factor SYF1 central HAT repeats" evidence="8">
    <location>
        <begin position="177"/>
        <end position="329"/>
    </location>
</feature>
<keyword evidence="4" id="KW-0747">Spliceosome</keyword>
<dbReference type="InParanoid" id="A0A078AZX5"/>
<evidence type="ECO:0000256" key="7">
    <source>
        <dbReference type="ARBA" id="ARBA00023242"/>
    </source>
</evidence>
<name>A0A078AZX5_STYLE</name>
<evidence type="ECO:0000256" key="2">
    <source>
        <dbReference type="ARBA" id="ARBA00008644"/>
    </source>
</evidence>
<keyword evidence="3" id="KW-0507">mRNA processing</keyword>
<comment type="similarity">
    <text evidence="2">Belongs to the crooked-neck family.</text>
</comment>
<keyword evidence="12" id="KW-1185">Reference proteome</keyword>
<dbReference type="InterPro" id="IPR055430">
    <property type="entry name" value="HAT_Syf1_CNRKL1_C"/>
</dbReference>
<dbReference type="GO" id="GO:0071014">
    <property type="term" value="C:post-mRNA release spliceosomal complex"/>
    <property type="evidence" value="ECO:0007669"/>
    <property type="project" value="TreeGrafter"/>
</dbReference>
<evidence type="ECO:0000256" key="4">
    <source>
        <dbReference type="ARBA" id="ARBA00022728"/>
    </source>
</evidence>
<dbReference type="InterPro" id="IPR056350">
    <property type="entry name" value="HAT_Syf1_central"/>
</dbReference>
<evidence type="ECO:0000256" key="3">
    <source>
        <dbReference type="ARBA" id="ARBA00022664"/>
    </source>
</evidence>
<evidence type="ECO:0000256" key="5">
    <source>
        <dbReference type="ARBA" id="ARBA00022737"/>
    </source>
</evidence>
<dbReference type="OMA" id="IWYNYLR"/>
<dbReference type="PANTHER" id="PTHR11246">
    <property type="entry name" value="PRE-MRNA SPLICING FACTOR"/>
    <property type="match status" value="1"/>
</dbReference>
<evidence type="ECO:0000259" key="10">
    <source>
        <dbReference type="Pfam" id="PF23233"/>
    </source>
</evidence>
<keyword evidence="6" id="KW-0508">mRNA splicing</keyword>
<accession>A0A078AZX5</accession>
<dbReference type="Pfam" id="PF23233">
    <property type="entry name" value="HAT_Syf1_CNRKL1_N"/>
    <property type="match status" value="1"/>
</dbReference>
<keyword evidence="7" id="KW-0539">Nucleus</keyword>
<dbReference type="FunFam" id="1.25.40.10:FF:000137">
    <property type="entry name" value="Pre-mRNA-splicing factor syf1"/>
    <property type="match status" value="1"/>
</dbReference>
<evidence type="ECO:0000259" key="8">
    <source>
        <dbReference type="Pfam" id="PF23220"/>
    </source>
</evidence>
<dbReference type="SUPFAM" id="SSF48452">
    <property type="entry name" value="TPR-like"/>
    <property type="match status" value="4"/>
</dbReference>
<gene>
    <name evidence="11" type="primary">Contig1654.g1803</name>
    <name evidence="11" type="ORF">STYLEM_17080</name>
</gene>
<evidence type="ECO:0000256" key="6">
    <source>
        <dbReference type="ARBA" id="ARBA00023187"/>
    </source>
</evidence>
<dbReference type="PANTHER" id="PTHR11246:SF5">
    <property type="entry name" value="PRE-MRNA-SPLICING FACTOR SYF1"/>
    <property type="match status" value="1"/>
</dbReference>
<organism evidence="11 12">
    <name type="scientific">Stylonychia lemnae</name>
    <name type="common">Ciliate</name>
    <dbReference type="NCBI Taxonomy" id="5949"/>
    <lineage>
        <taxon>Eukaryota</taxon>
        <taxon>Sar</taxon>
        <taxon>Alveolata</taxon>
        <taxon>Ciliophora</taxon>
        <taxon>Intramacronucleata</taxon>
        <taxon>Spirotrichea</taxon>
        <taxon>Stichotrichia</taxon>
        <taxon>Sporadotrichida</taxon>
        <taxon>Oxytrichidae</taxon>
        <taxon>Stylonychinae</taxon>
        <taxon>Stylonychia</taxon>
    </lineage>
</organism>
<comment type="subcellular location">
    <subcellularLocation>
        <location evidence="1">Nucleus</location>
    </subcellularLocation>
</comment>
<dbReference type="InterPro" id="IPR045075">
    <property type="entry name" value="Syf1-like"/>
</dbReference>
<sequence>MEKFFKAPDEFSTEDYLGTIANPYHFRSWWNSIQALSKDNYSQRAQFYQRALQYLPGSYKLWYSFIKESRRFVKQQQFSVINDPEHYDIVNEIFERALVYMTKMPKIWLDFAKFMSKQLRVTDTRKIYDRALVALPVTQHQLIWDQYIIWASSLEDYTETACNIYRRYIDFKPEDTEYYVDYLLKNENLEEALDLYLKILEDDGFVSAKGKTRYQLWMELCEFIAKNPQRCNFQQPEAIIRHGIRKYTDEVGKLWIYLAEYYIRLGLFGRARDVFEEALATITTARDFGIIFNSYMKFEEQMVEEEDQDEDEDDDENDVEDQIDMLINLAFKDVPERQHDLESDQETDKVKLTHEDKMNAKFFRLENLIQRRPFLMSNTVLRQNPHNVYEWLNRIQLCQDDPYLAIKTYTEAITTVDPAQAFGKPSKIWISFAHFYEQNDDDLENANLILHKASQLNYKSYDELANIYCCWAEMQLRHKNYESALLVMQQACTANRPHKGRKEEKDDGHQKTNSLYNNLKCWSFYVDLLESISTVENTKSAYERMMQLKIATPQTILNYARFLQQNNYFEESYRVYERAIGLFDWPHLYEIWGCYLSSIIERYSDAKVERIRDLFEQVLKTAPSKQAKLFYYMYADFEEHFGLINHAMKIYDRACKDLDKEEKFEVYNMQIAKAAEFYGIQKTRQLFERAFELLQGEELIQVGLRFAKMERKLGEINRARAIYQHLSQYCNPRIKINEDQFWNIWEKFEVYHGNEDTYSDYMRAKRTVELRYSVINPIASLNMESSKLAQIEMENDLKEIS</sequence>
<dbReference type="Gene3D" id="1.25.40.10">
    <property type="entry name" value="Tetratricopeptide repeat domain"/>
    <property type="match status" value="3"/>
</dbReference>
<reference evidence="11 12" key="1">
    <citation type="submission" date="2014-06" db="EMBL/GenBank/DDBJ databases">
        <authorList>
            <person name="Swart Estienne"/>
        </authorList>
    </citation>
    <scope>NUCLEOTIDE SEQUENCE [LARGE SCALE GENOMIC DNA]</scope>
    <source>
        <strain evidence="11 12">130c</strain>
    </source>
</reference>
<dbReference type="GO" id="GO:0000349">
    <property type="term" value="P:generation of catalytic spliceosome for first transesterification step"/>
    <property type="evidence" value="ECO:0007669"/>
    <property type="project" value="TreeGrafter"/>
</dbReference>
<feature type="domain" description="Pre-mRNA-splicing factor Syf1-like N-terminal HAT-repeats" evidence="10">
    <location>
        <begin position="21"/>
        <end position="174"/>
    </location>
</feature>
<dbReference type="InterPro" id="IPR011990">
    <property type="entry name" value="TPR-like_helical_dom_sf"/>
</dbReference>
<dbReference type="OrthoDB" id="10067343at2759"/>
<dbReference type="Proteomes" id="UP000039865">
    <property type="component" value="Unassembled WGS sequence"/>
</dbReference>
<protein>
    <submittedName>
        <fullName evidence="11">Pre-mrna-splicing factor syf1-like</fullName>
    </submittedName>
</protein>
<dbReference type="FunFam" id="1.25.40.10:FF:000023">
    <property type="entry name" value="Pre-mRNA-splicing factor SYF1"/>
    <property type="match status" value="1"/>
</dbReference>
<proteinExistence type="inferred from homology"/>
<keyword evidence="5" id="KW-0677">Repeat</keyword>
<dbReference type="GO" id="GO:0071007">
    <property type="term" value="C:U2-type catalytic step 2 spliceosome"/>
    <property type="evidence" value="ECO:0007669"/>
    <property type="project" value="TreeGrafter"/>
</dbReference>
<evidence type="ECO:0000313" key="12">
    <source>
        <dbReference type="Proteomes" id="UP000039865"/>
    </source>
</evidence>
<evidence type="ECO:0000256" key="1">
    <source>
        <dbReference type="ARBA" id="ARBA00004123"/>
    </source>
</evidence>
<evidence type="ECO:0000259" key="9">
    <source>
        <dbReference type="Pfam" id="PF23231"/>
    </source>
</evidence>
<feature type="domain" description="Pre-mRNA-splicing factor Syf1/CRNKL1-like C-terminal HAT-repeats" evidence="9">
    <location>
        <begin position="418"/>
        <end position="790"/>
    </location>
</feature>
<dbReference type="AlphaFoldDB" id="A0A078AZX5"/>